<feature type="compositionally biased region" description="Polar residues" evidence="1">
    <location>
        <begin position="185"/>
        <end position="206"/>
    </location>
</feature>
<organism evidence="2 3">
    <name type="scientific">Acanthocheilonema viteae</name>
    <name type="common">Filarial nematode worm</name>
    <name type="synonym">Dipetalonema viteae</name>
    <dbReference type="NCBI Taxonomy" id="6277"/>
    <lineage>
        <taxon>Eukaryota</taxon>
        <taxon>Metazoa</taxon>
        <taxon>Ecdysozoa</taxon>
        <taxon>Nematoda</taxon>
        <taxon>Chromadorea</taxon>
        <taxon>Rhabditida</taxon>
        <taxon>Spirurina</taxon>
        <taxon>Spiruromorpha</taxon>
        <taxon>Filarioidea</taxon>
        <taxon>Onchocercidae</taxon>
        <taxon>Acanthocheilonema</taxon>
    </lineage>
</organism>
<feature type="region of interest" description="Disordered" evidence="1">
    <location>
        <begin position="378"/>
        <end position="416"/>
    </location>
</feature>
<protein>
    <submittedName>
        <fullName evidence="2">Uncharacterized protein</fullName>
    </submittedName>
</protein>
<dbReference type="STRING" id="6277.A0A498SKL2"/>
<name>A0A498SKL2_ACAVI</name>
<accession>A0A498SKL2</accession>
<feature type="region of interest" description="Disordered" evidence="1">
    <location>
        <begin position="442"/>
        <end position="466"/>
    </location>
</feature>
<evidence type="ECO:0000313" key="2">
    <source>
        <dbReference type="EMBL" id="VBB32834.1"/>
    </source>
</evidence>
<feature type="region of interest" description="Disordered" evidence="1">
    <location>
        <begin position="185"/>
        <end position="211"/>
    </location>
</feature>
<keyword evidence="3" id="KW-1185">Reference proteome</keyword>
<sequence>MMFTVTGTFSPSSSTSSIPPSTAKCRAQKFETIDDDNDDIIDGTRKELNNSETSNSTTVQSIDKGTTLTTTQTLTNKNLNGNIDGNGKSVHGIVASLIRAAEETRFQAPDKPKSLNFNNKKIEQKQSSTAAIITINSEQQQQQQQQQQETGTQTSPYSLSRSSSFDWINESSIDDQYSEELMITSTESPGTSEDPQYSSLNQTVESHTTDKKVQGMLQHDGLNEKRKIQSSENIDDSIAMLLEYAEDLDIIPNRELHYPITNENFIKVANDMRDSETILTREISSDNSRNRISSTNNQNEFFRRFTSSTDNANSTVSLTGSKTSQYGYIGKGCSQGSMNGSIYDNVPHGIKHPSFLVDSTSVSSKLNHDAILSHSAKVMDNSSSPNDSAISQRDISVSSGLADSESSPITPGAPTSIRLHHNRYRKQQSNTDNRSQITQIKIDSSFNDTNRNGKEIRSPLPSSPRLDTEKRTLSMVLASDLFTFSTGHVPERVESCEELDVDFTEQVFVDENTFK</sequence>
<feature type="region of interest" description="Disordered" evidence="1">
    <location>
        <begin position="137"/>
        <end position="162"/>
    </location>
</feature>
<reference evidence="2 3" key="1">
    <citation type="submission" date="2018-08" db="EMBL/GenBank/DDBJ databases">
        <authorList>
            <person name="Laetsch R D."/>
            <person name="Stevens L."/>
            <person name="Kumar S."/>
            <person name="Blaxter L. M."/>
        </authorList>
    </citation>
    <scope>NUCLEOTIDE SEQUENCE [LARGE SCALE GENOMIC DNA]</scope>
</reference>
<evidence type="ECO:0000313" key="3">
    <source>
        <dbReference type="Proteomes" id="UP000276991"/>
    </source>
</evidence>
<evidence type="ECO:0000256" key="1">
    <source>
        <dbReference type="SAM" id="MobiDB-lite"/>
    </source>
</evidence>
<dbReference type="OrthoDB" id="5864453at2759"/>
<gene>
    <name evidence="2" type="ORF">NAV_LOCUS7625</name>
</gene>
<dbReference type="Proteomes" id="UP000276991">
    <property type="component" value="Unassembled WGS sequence"/>
</dbReference>
<proteinExistence type="predicted"/>
<feature type="compositionally biased region" description="Polar residues" evidence="1">
    <location>
        <begin position="149"/>
        <end position="162"/>
    </location>
</feature>
<feature type="compositionally biased region" description="Polar residues" evidence="1">
    <location>
        <begin position="380"/>
        <end position="409"/>
    </location>
</feature>
<dbReference type="EMBL" id="UPTC01001961">
    <property type="protein sequence ID" value="VBB32834.1"/>
    <property type="molecule type" value="Genomic_DNA"/>
</dbReference>
<feature type="compositionally biased region" description="Low complexity" evidence="1">
    <location>
        <begin position="8"/>
        <end position="22"/>
    </location>
</feature>
<feature type="region of interest" description="Disordered" evidence="1">
    <location>
        <begin position="1"/>
        <end position="22"/>
    </location>
</feature>
<dbReference type="AlphaFoldDB" id="A0A498SKL2"/>
<feature type="compositionally biased region" description="Low complexity" evidence="1">
    <location>
        <begin position="139"/>
        <end position="148"/>
    </location>
</feature>